<reference evidence="2" key="1">
    <citation type="journal article" date="2017" name="Genome Announc.">
        <title>Complete Genome Sequence of Mycobacterium stephanolepidis.</title>
        <authorList>
            <person name="Fukano H."/>
            <person name="Yoshida M."/>
            <person name="Katayama Y."/>
            <person name="Omatsu T."/>
            <person name="Mizutani T."/>
            <person name="Kurata O."/>
            <person name="Wada S."/>
            <person name="Hoshino Y."/>
        </authorList>
    </citation>
    <scope>NUCLEOTIDE SEQUENCE [LARGE SCALE GENOMIC DNA]</scope>
    <source>
        <strain evidence="2">NJB0901</strain>
    </source>
</reference>
<dbReference type="EMBL" id="AP018165">
    <property type="protein sequence ID" value="BAX97890.1"/>
    <property type="molecule type" value="Genomic_DNA"/>
</dbReference>
<organism evidence="1 2">
    <name type="scientific">[Mycobacterium] stephanolepidis</name>
    <dbReference type="NCBI Taxonomy" id="1520670"/>
    <lineage>
        <taxon>Bacteria</taxon>
        <taxon>Bacillati</taxon>
        <taxon>Actinomycetota</taxon>
        <taxon>Actinomycetes</taxon>
        <taxon>Mycobacteriales</taxon>
        <taxon>Mycobacteriaceae</taxon>
        <taxon>Mycobacteroides</taxon>
    </lineage>
</organism>
<dbReference type="AlphaFoldDB" id="A0A1Z4EY46"/>
<evidence type="ECO:0000313" key="1">
    <source>
        <dbReference type="EMBL" id="BAX97890.1"/>
    </source>
</evidence>
<protein>
    <submittedName>
        <fullName evidence="1">Uncharacterized protein</fullName>
    </submittedName>
</protein>
<sequence length="36" mass="3908">MTAPRAYVAELADGDAPISIAWAPIRVYPAHLDREA</sequence>
<evidence type="ECO:0000313" key="2">
    <source>
        <dbReference type="Proteomes" id="UP000217954"/>
    </source>
</evidence>
<gene>
    <name evidence="1" type="ORF">MSTE_02581</name>
</gene>
<dbReference type="Proteomes" id="UP000217954">
    <property type="component" value="Chromosome"/>
</dbReference>
<dbReference type="KEGG" id="mste:MSTE_02581"/>
<reference evidence="1 2" key="2">
    <citation type="journal article" date="2017" name="Int. J. Syst. Evol. Microbiol.">
        <title>Mycobacterium stephanolepidis sp. nov., a rapidly growing species related to Mycobacterium chelonae, isolated from marine teleost fish, Stephanolepis cirrhifer.</title>
        <authorList>
            <person name="Fukano H."/>
            <person name="Wada S."/>
            <person name="Kurata O."/>
            <person name="Katayama K."/>
            <person name="Fujiwara N."/>
            <person name="Hoshino Y."/>
        </authorList>
    </citation>
    <scope>NUCLEOTIDE SEQUENCE [LARGE SCALE GENOMIC DNA]</scope>
    <source>
        <strain evidence="1 2">NJB0901</strain>
    </source>
</reference>
<proteinExistence type="predicted"/>
<accession>A0A1Z4EY46</accession>
<keyword evidence="2" id="KW-1185">Reference proteome</keyword>
<name>A0A1Z4EY46_9MYCO</name>